<keyword evidence="4 7" id="KW-0808">Transferase</keyword>
<keyword evidence="6" id="KW-0472">Membrane</keyword>
<comment type="subcellular location">
    <subcellularLocation>
        <location evidence="1">Cell membrane</location>
        <topology evidence="1">Peripheral membrane protein</topology>
    </subcellularLocation>
</comment>
<reference evidence="7 8" key="1">
    <citation type="submission" date="2009-06" db="EMBL/GenBank/DDBJ databases">
        <title>Complete sequence of Desulfovibrio salexigens DSM 2638.</title>
        <authorList>
            <consortium name="US DOE Joint Genome Institute"/>
            <person name="Lucas S."/>
            <person name="Copeland A."/>
            <person name="Lapidus A."/>
            <person name="Glavina del Rio T."/>
            <person name="Tice H."/>
            <person name="Bruce D."/>
            <person name="Goodwin L."/>
            <person name="Pitluck S."/>
            <person name="Munk A.C."/>
            <person name="Brettin T."/>
            <person name="Detter J.C."/>
            <person name="Han C."/>
            <person name="Tapia R."/>
            <person name="Larimer F."/>
            <person name="Land M."/>
            <person name="Hauser L."/>
            <person name="Kyrpides N."/>
            <person name="Anderson I."/>
            <person name="Wall J.D."/>
            <person name="Arkin A.P."/>
            <person name="Dehal P."/>
            <person name="Chivian D."/>
            <person name="Giles B."/>
            <person name="Hazen T.C."/>
        </authorList>
    </citation>
    <scope>NUCLEOTIDE SEQUENCE [LARGE SCALE GENOMIC DNA]</scope>
    <source>
        <strain evidence="8">ATCC 14822 / DSM 2638 / NCIMB 8403 / VKM B-1763</strain>
    </source>
</reference>
<evidence type="ECO:0000256" key="3">
    <source>
        <dbReference type="ARBA" id="ARBA00022475"/>
    </source>
</evidence>
<dbReference type="EMBL" id="CP001649">
    <property type="protein sequence ID" value="ACS78647.1"/>
    <property type="molecule type" value="Genomic_DNA"/>
</dbReference>
<dbReference type="Proteomes" id="UP000002601">
    <property type="component" value="Chromosome"/>
</dbReference>
<protein>
    <submittedName>
        <fullName evidence="7">CDP-glycerol:poly(Glycerophosphate) glycerophosphotransferase</fullName>
    </submittedName>
</protein>
<dbReference type="AlphaFoldDB" id="C6BXT9"/>
<gene>
    <name evidence="7" type="ordered locus">Desal_0581</name>
</gene>
<evidence type="ECO:0000256" key="1">
    <source>
        <dbReference type="ARBA" id="ARBA00004202"/>
    </source>
</evidence>
<dbReference type="SUPFAM" id="SSF53756">
    <property type="entry name" value="UDP-Glycosyltransferase/glycogen phosphorylase"/>
    <property type="match status" value="1"/>
</dbReference>
<evidence type="ECO:0000256" key="5">
    <source>
        <dbReference type="ARBA" id="ARBA00022944"/>
    </source>
</evidence>
<dbReference type="STRING" id="526222.Desal_0581"/>
<dbReference type="InterPro" id="IPR007554">
    <property type="entry name" value="Glycerophosphate_synth"/>
</dbReference>
<dbReference type="HOGENOM" id="CLU_029598_2_0_7"/>
<dbReference type="OrthoDB" id="2676521at2"/>
<comment type="similarity">
    <text evidence="2">Belongs to the CDP-glycerol glycerophosphotransferase family.</text>
</comment>
<keyword evidence="5" id="KW-0777">Teichoic acid biosynthesis</keyword>
<keyword evidence="3" id="KW-1003">Cell membrane</keyword>
<dbReference type="KEGG" id="dsa:Desal_0581"/>
<dbReference type="Gene3D" id="3.40.50.11820">
    <property type="match status" value="1"/>
</dbReference>
<dbReference type="PANTHER" id="PTHR37316:SF3">
    <property type="entry name" value="TEICHOIC ACID GLYCEROL-PHOSPHATE TRANSFERASE"/>
    <property type="match status" value="1"/>
</dbReference>
<dbReference type="InterPro" id="IPR051612">
    <property type="entry name" value="Teichoic_Acid_Biosynth"/>
</dbReference>
<dbReference type="GO" id="GO:0019350">
    <property type="term" value="P:teichoic acid biosynthetic process"/>
    <property type="evidence" value="ECO:0007669"/>
    <property type="project" value="UniProtKB-KW"/>
</dbReference>
<organism evidence="7 8">
    <name type="scientific">Maridesulfovibrio salexigens (strain ATCC 14822 / DSM 2638 / NCIMB 8403 / VKM B-1763)</name>
    <name type="common">Desulfovibrio salexigens</name>
    <dbReference type="NCBI Taxonomy" id="526222"/>
    <lineage>
        <taxon>Bacteria</taxon>
        <taxon>Pseudomonadati</taxon>
        <taxon>Thermodesulfobacteriota</taxon>
        <taxon>Desulfovibrionia</taxon>
        <taxon>Desulfovibrionales</taxon>
        <taxon>Desulfovibrionaceae</taxon>
        <taxon>Maridesulfovibrio</taxon>
    </lineage>
</organism>
<keyword evidence="8" id="KW-1185">Reference proteome</keyword>
<dbReference type="RefSeq" id="WP_015850466.1">
    <property type="nucleotide sequence ID" value="NC_012881.1"/>
</dbReference>
<evidence type="ECO:0000256" key="2">
    <source>
        <dbReference type="ARBA" id="ARBA00010488"/>
    </source>
</evidence>
<proteinExistence type="inferred from homology"/>
<dbReference type="PANTHER" id="PTHR37316">
    <property type="entry name" value="TEICHOIC ACID GLYCEROL-PHOSPHATE PRIMASE"/>
    <property type="match status" value="1"/>
</dbReference>
<evidence type="ECO:0000313" key="8">
    <source>
        <dbReference type="Proteomes" id="UP000002601"/>
    </source>
</evidence>
<dbReference type="GO" id="GO:0005886">
    <property type="term" value="C:plasma membrane"/>
    <property type="evidence" value="ECO:0007669"/>
    <property type="project" value="UniProtKB-SubCell"/>
</dbReference>
<dbReference type="Gene3D" id="3.40.50.12580">
    <property type="match status" value="1"/>
</dbReference>
<dbReference type="eggNOG" id="COG1887">
    <property type="taxonomic scope" value="Bacteria"/>
</dbReference>
<dbReference type="Pfam" id="PF04464">
    <property type="entry name" value="Glyphos_transf"/>
    <property type="match status" value="1"/>
</dbReference>
<dbReference type="GO" id="GO:0047355">
    <property type="term" value="F:CDP-glycerol glycerophosphotransferase activity"/>
    <property type="evidence" value="ECO:0007669"/>
    <property type="project" value="InterPro"/>
</dbReference>
<evidence type="ECO:0000313" key="7">
    <source>
        <dbReference type="EMBL" id="ACS78647.1"/>
    </source>
</evidence>
<dbReference type="InterPro" id="IPR043148">
    <property type="entry name" value="TagF_C"/>
</dbReference>
<dbReference type="InterPro" id="IPR043149">
    <property type="entry name" value="TagF_N"/>
</dbReference>
<name>C6BXT9_MARSD</name>
<evidence type="ECO:0000256" key="6">
    <source>
        <dbReference type="ARBA" id="ARBA00023136"/>
    </source>
</evidence>
<evidence type="ECO:0000256" key="4">
    <source>
        <dbReference type="ARBA" id="ARBA00022679"/>
    </source>
</evidence>
<accession>C6BXT9</accession>
<sequence>MQQDELQKLRELSASVPKQKNLALFFGRAGGYFIDNVKYFFIHCVQHRPELQCFFLSFDKKEADLLKRQGLPALWINDTETLALMTKASLVISDDFSWKTQEQLWAILCEATSIQLWHGIPLKAIGFPEIQSSVNMNPEKAEHLSFAYSGYDAVLSTSPYFTETAFGRAFKAGDFLEFGYPRNDVLLRRPGKFDMINADRELYAEMVKFRKQGGKVVFFMPTFRDLGGGPFEDGAIDLGKLSQFCQQNNILFVCKFHPYLSIGQVQMPPNIVLMNPKSDAYPLLSLCDALLTDYSSIYFDFLLLDRPMIFYPYDFEDYVTKNRELLYDYDEMTPGRKVKNKDDLYTAFEEIVINNIDDFAKNRKKLRELSFTHCDGKAAQRLGEHIIANYL</sequence>